<name>A0A399G003_UNCN2</name>
<dbReference type="AlphaFoldDB" id="A0A399G003"/>
<sequence length="177" mass="20185">MHLLPEVDQKAAYERFVYESGRAATEIGFWLFDSKRAARVKEKGHCHENYNALSGEGCDVPLKQEVYDEGFFMGSAGSDRSKLEAWRDGKRIVFAEPGVNIRNYEIKKDKNSFKIKGKGATLLKIGEFKPFEKLKMSVDEVEKMTCISDENGAVNFKINLEEKYAKVLISRVYNDDP</sequence>
<evidence type="ECO:0000313" key="1">
    <source>
        <dbReference type="EMBL" id="RII01029.1"/>
    </source>
</evidence>
<dbReference type="Proteomes" id="UP000266287">
    <property type="component" value="Unassembled WGS sequence"/>
</dbReference>
<protein>
    <submittedName>
        <fullName evidence="1">Uncharacterized protein</fullName>
    </submittedName>
</protein>
<accession>A0A399G003</accession>
<evidence type="ECO:0000313" key="2">
    <source>
        <dbReference type="Proteomes" id="UP000266287"/>
    </source>
</evidence>
<dbReference type="EMBL" id="NDHY01000001">
    <property type="protein sequence ID" value="RII01029.1"/>
    <property type="molecule type" value="Genomic_DNA"/>
</dbReference>
<proteinExistence type="predicted"/>
<gene>
    <name evidence="1" type="ORF">B9J77_00380</name>
</gene>
<comment type="caution">
    <text evidence="1">The sequence shown here is derived from an EMBL/GenBank/DDBJ whole genome shotgun (WGS) entry which is preliminary data.</text>
</comment>
<organism evidence="1 2">
    <name type="scientific">candidate division NPL-UPA2 bacterium Unc8</name>
    <dbReference type="NCBI Taxonomy" id="1980939"/>
    <lineage>
        <taxon>Bacteria</taxon>
    </lineage>
</organism>
<reference evidence="1 2" key="1">
    <citation type="submission" date="2018-08" db="EMBL/GenBank/DDBJ databases">
        <title>Draft genome of candidate division NPL-UPA2 bacterium Unc8 that adapted to ultra-basic serpentinizing groundwater.</title>
        <authorList>
            <person name="Ishii S."/>
            <person name="Suzuki S."/>
            <person name="Nealson K.H."/>
        </authorList>
    </citation>
    <scope>NUCLEOTIDE SEQUENCE [LARGE SCALE GENOMIC DNA]</scope>
    <source>
        <strain evidence="1">Unc8</strain>
    </source>
</reference>